<evidence type="ECO:0000313" key="1">
    <source>
        <dbReference type="EMBL" id="EMI21083.1"/>
    </source>
</evidence>
<protein>
    <submittedName>
        <fullName evidence="1">Uncharacterized protein</fullName>
    </submittedName>
</protein>
<evidence type="ECO:0000313" key="2">
    <source>
        <dbReference type="Proteomes" id="UP000011991"/>
    </source>
</evidence>
<dbReference type="PATRIC" id="fig|1265738.3.peg.2001"/>
<name>M5RP25_9BACT</name>
<organism evidence="1 2">
    <name type="scientific">Rhodopirellula maiorica SM1</name>
    <dbReference type="NCBI Taxonomy" id="1265738"/>
    <lineage>
        <taxon>Bacteria</taxon>
        <taxon>Pseudomonadati</taxon>
        <taxon>Planctomycetota</taxon>
        <taxon>Planctomycetia</taxon>
        <taxon>Pirellulales</taxon>
        <taxon>Pirellulaceae</taxon>
        <taxon>Novipirellula</taxon>
    </lineage>
</organism>
<keyword evidence="2" id="KW-1185">Reference proteome</keyword>
<dbReference type="AlphaFoldDB" id="M5RP25"/>
<sequence length="69" mass="7579">MSSAKQTDHDFVDDRFLADDDFAQLFNDSLASFMQSFRVSFADPVLICRGVCGHATSLLLEGVVNHGVI</sequence>
<dbReference type="EMBL" id="ANOG01000281">
    <property type="protein sequence ID" value="EMI21083.1"/>
    <property type="molecule type" value="Genomic_DNA"/>
</dbReference>
<accession>M5RP25</accession>
<dbReference type="Proteomes" id="UP000011991">
    <property type="component" value="Unassembled WGS sequence"/>
</dbReference>
<gene>
    <name evidence="1" type="ORF">RMSM_02000</name>
</gene>
<proteinExistence type="predicted"/>
<comment type="caution">
    <text evidence="1">The sequence shown here is derived from an EMBL/GenBank/DDBJ whole genome shotgun (WGS) entry which is preliminary data.</text>
</comment>
<reference evidence="1 2" key="1">
    <citation type="journal article" date="2013" name="Mar. Genomics">
        <title>Expression of sulfatases in Rhodopirellula baltica and the diversity of sulfatases in the genus Rhodopirellula.</title>
        <authorList>
            <person name="Wegner C.E."/>
            <person name="Richter-Heitmann T."/>
            <person name="Klindworth A."/>
            <person name="Klockow C."/>
            <person name="Richter M."/>
            <person name="Achstetter T."/>
            <person name="Glockner F.O."/>
            <person name="Harder J."/>
        </authorList>
    </citation>
    <scope>NUCLEOTIDE SEQUENCE [LARGE SCALE GENOMIC DNA]</scope>
    <source>
        <strain evidence="1 2">SM1</strain>
    </source>
</reference>